<proteinExistence type="predicted"/>
<evidence type="ECO:0000256" key="1">
    <source>
        <dbReference type="SAM" id="Phobius"/>
    </source>
</evidence>
<evidence type="ECO:0000313" key="2">
    <source>
        <dbReference type="WBParaSite" id="BTMF_0001727801-mRNA-1"/>
    </source>
</evidence>
<feature type="transmembrane region" description="Helical" evidence="1">
    <location>
        <begin position="29"/>
        <end position="49"/>
    </location>
</feature>
<reference evidence="2" key="1">
    <citation type="submission" date="2017-02" db="UniProtKB">
        <authorList>
            <consortium name="WormBaseParasite"/>
        </authorList>
    </citation>
    <scope>IDENTIFICATION</scope>
</reference>
<accession>A0A0R3RB62</accession>
<dbReference type="AlphaFoldDB" id="A0A0R3RB62"/>
<organism evidence="2">
    <name type="scientific">Brugia timori</name>
    <dbReference type="NCBI Taxonomy" id="42155"/>
    <lineage>
        <taxon>Eukaryota</taxon>
        <taxon>Metazoa</taxon>
        <taxon>Ecdysozoa</taxon>
        <taxon>Nematoda</taxon>
        <taxon>Chromadorea</taxon>
        <taxon>Rhabditida</taxon>
        <taxon>Spirurina</taxon>
        <taxon>Spiruromorpha</taxon>
        <taxon>Filarioidea</taxon>
        <taxon>Onchocercidae</taxon>
        <taxon>Brugia</taxon>
    </lineage>
</organism>
<keyword evidence="1" id="KW-0812">Transmembrane</keyword>
<dbReference type="WBParaSite" id="BTMF_0001727801-mRNA-1">
    <property type="protein sequence ID" value="BTMF_0001727801-mRNA-1"/>
    <property type="gene ID" value="BTMF_0001727801"/>
</dbReference>
<keyword evidence="1" id="KW-1133">Transmembrane helix</keyword>
<name>A0A0R3RB62_9BILA</name>
<sequence>LAQMVNQAKTENQVNEDHLAKLVQLVKKAFVQNIVLMMVAFSLKMVLFVDCHRLLLSLTDNFDEIYHSIIYFSLMLLINE</sequence>
<keyword evidence="1" id="KW-0472">Membrane</keyword>
<protein>
    <submittedName>
        <fullName evidence="2">Gustatory receptor</fullName>
    </submittedName>
</protein>